<dbReference type="NCBIfam" id="NF002543">
    <property type="entry name" value="PRK02101.1-4"/>
    <property type="match status" value="1"/>
</dbReference>
<evidence type="ECO:0000313" key="3">
    <source>
        <dbReference type="Proteomes" id="UP001596227"/>
    </source>
</evidence>
<dbReference type="InterPro" id="IPR005583">
    <property type="entry name" value="YaaA"/>
</dbReference>
<comment type="caution">
    <text evidence="2">The sequence shown here is derived from an EMBL/GenBank/DDBJ whole genome shotgun (WGS) entry which is preliminary data.</text>
</comment>
<protein>
    <recommendedName>
        <fullName evidence="1">UPF0246 protein ACFQH1_07630</fullName>
    </recommendedName>
</protein>
<dbReference type="PANTHER" id="PTHR30283">
    <property type="entry name" value="PEROXIDE STRESS RESPONSE PROTEIN YAAA"/>
    <property type="match status" value="1"/>
</dbReference>
<dbReference type="Pfam" id="PF03883">
    <property type="entry name" value="H2O2_YaaD"/>
    <property type="match status" value="1"/>
</dbReference>
<name>A0ABW1UGB4_9LACO</name>
<dbReference type="EMBL" id="JBHSSB010000016">
    <property type="protein sequence ID" value="MFC6295070.1"/>
    <property type="molecule type" value="Genomic_DNA"/>
</dbReference>
<evidence type="ECO:0000256" key="1">
    <source>
        <dbReference type="HAMAP-Rule" id="MF_00652"/>
    </source>
</evidence>
<dbReference type="HAMAP" id="MF_00652">
    <property type="entry name" value="UPF0246"/>
    <property type="match status" value="1"/>
</dbReference>
<comment type="similarity">
    <text evidence="1">Belongs to the UPF0246 family.</text>
</comment>
<dbReference type="Proteomes" id="UP001596227">
    <property type="component" value="Unassembled WGS sequence"/>
</dbReference>
<evidence type="ECO:0000313" key="2">
    <source>
        <dbReference type="EMBL" id="MFC6295070.1"/>
    </source>
</evidence>
<keyword evidence="3" id="KW-1185">Reference proteome</keyword>
<sequence>MKIIIAPAKKMIVDTDTFAIQGHPQYLAKTKQLLTRLRQLSYTDAKKLWHCSDKIAQPNYAWLQQLDLSHNLTPAILSYSGIQYQYMAPDLLTDAGLDYIQHNLRLLSGFYGILRPFDGIVPYRLEMQAKLQIETSQNLYDFWGDSLYHALTPQSEPIINLASQEYAKCIIPYLKPGQPFVTIVFASLVDGKFKTKATLAKMARGAMVRFLAENQVTELSQIEQFDHPHYQFDAERSTTTKLVFIHID</sequence>
<proteinExistence type="inferred from homology"/>
<reference evidence="3" key="1">
    <citation type="journal article" date="2019" name="Int. J. Syst. Evol. Microbiol.">
        <title>The Global Catalogue of Microorganisms (GCM) 10K type strain sequencing project: providing services to taxonomists for standard genome sequencing and annotation.</title>
        <authorList>
            <consortium name="The Broad Institute Genomics Platform"/>
            <consortium name="The Broad Institute Genome Sequencing Center for Infectious Disease"/>
            <person name="Wu L."/>
            <person name="Ma J."/>
        </authorList>
    </citation>
    <scope>NUCLEOTIDE SEQUENCE [LARGE SCALE GENOMIC DNA]</scope>
    <source>
        <strain evidence="3">CCM 8934</strain>
    </source>
</reference>
<accession>A0ABW1UGB4</accession>
<dbReference type="RefSeq" id="WP_137606811.1">
    <property type="nucleotide sequence ID" value="NZ_BJDH01000003.1"/>
</dbReference>
<gene>
    <name evidence="2" type="primary">yaaA</name>
    <name evidence="2" type="ORF">ACFQH1_07630</name>
</gene>
<organism evidence="2 3">
    <name type="scientific">Lactiplantibacillus daoliensis</name>
    <dbReference type="NCBI Taxonomy" id="2559916"/>
    <lineage>
        <taxon>Bacteria</taxon>
        <taxon>Bacillati</taxon>
        <taxon>Bacillota</taxon>
        <taxon>Bacilli</taxon>
        <taxon>Lactobacillales</taxon>
        <taxon>Lactobacillaceae</taxon>
        <taxon>Lactiplantibacillus</taxon>
    </lineage>
</organism>
<dbReference type="PANTHER" id="PTHR30283:SF4">
    <property type="entry name" value="PEROXIDE STRESS RESISTANCE PROTEIN YAAA"/>
    <property type="match status" value="1"/>
</dbReference>